<evidence type="ECO:0000256" key="1">
    <source>
        <dbReference type="SAM" id="Phobius"/>
    </source>
</evidence>
<keyword evidence="1" id="KW-0472">Membrane</keyword>
<dbReference type="AlphaFoldDB" id="H3KCF0"/>
<feature type="transmembrane region" description="Helical" evidence="1">
    <location>
        <begin position="67"/>
        <end position="85"/>
    </location>
</feature>
<feature type="transmembrane region" description="Helical" evidence="1">
    <location>
        <begin position="316"/>
        <end position="335"/>
    </location>
</feature>
<accession>H3KCF0</accession>
<feature type="transmembrane region" description="Helical" evidence="1">
    <location>
        <begin position="415"/>
        <end position="435"/>
    </location>
</feature>
<dbReference type="STRING" id="762967.HMPREF9440_00402"/>
<name>H3KCF0_9BURK</name>
<proteinExistence type="predicted"/>
<evidence type="ECO:0008006" key="4">
    <source>
        <dbReference type="Google" id="ProtNLM"/>
    </source>
</evidence>
<sequence length="561" mass="61535">MSQEAARKLPRYALLVLLVLFISAGLWVRDFWTIRDATTFGIAVDALNGTAPDWVLPNIGGQWVAEHGPLTGWVAALFIGLLRGVMDEMTAYRVTSLFWFAMTTAALWYGTWNLARRPEAQPIAYAFGGEARPRDYGRAIADSAVLLFIATFGIVTRQHEAIPDTALLALASVNFYGLARMLRKPYWGAFTAGLSAGLALLASTVFAGVWLLAAGLIVNTMLRGAPGNRDLRLVVMGFSALLPPLLWAGAAWMLAPEKAPGWFTYWAQLQAANFGLASPETLLWLAKNFVWYLCPIWPLALWGLYSWRHQLEKTHLFLPIVVTATGIVAALFSSSQSADTVFLDFIPAMAAFAAFALITVRRSQENVLDWFSLSIFSLAALFLWAYRLAWETGFAPKMAKSIQMLAPDAVPSFDFPFFAALVATLLWFTFVGWRLTHRPVAAWRGPWLAACGMTTATLLTVGLFHDGININRSYEPVALQLKATLVDAGLEPADCVSAPGLPAGIRAMFIHYADLPLAPDVTQGCRFRLIRTKTGALPVNAIGGPAERPHTDESFYVLSVR</sequence>
<feature type="transmembrane region" description="Helical" evidence="1">
    <location>
        <begin position="447"/>
        <end position="465"/>
    </location>
</feature>
<feature type="transmembrane region" description="Helical" evidence="1">
    <location>
        <begin position="199"/>
        <end position="221"/>
    </location>
</feature>
<feature type="transmembrane region" description="Helical" evidence="1">
    <location>
        <begin position="97"/>
        <end position="115"/>
    </location>
</feature>
<protein>
    <recommendedName>
        <fullName evidence="4">Glycosyltransferase RgtA/B/C/D-like domain-containing protein</fullName>
    </recommendedName>
</protein>
<feature type="transmembrane region" description="Helical" evidence="1">
    <location>
        <begin position="289"/>
        <end position="307"/>
    </location>
</feature>
<dbReference type="Proteomes" id="UP000004956">
    <property type="component" value="Unassembled WGS sequence"/>
</dbReference>
<reference evidence="2 3" key="1">
    <citation type="submission" date="2011-11" db="EMBL/GenBank/DDBJ databases">
        <authorList>
            <person name="Weinstock G."/>
            <person name="Sodergren E."/>
            <person name="Clifton S."/>
            <person name="Fulton L."/>
            <person name="Fulton B."/>
            <person name="Courtney L."/>
            <person name="Fronick C."/>
            <person name="Harrison M."/>
            <person name="Strong C."/>
            <person name="Farmer C."/>
            <person name="Delahaunty K."/>
            <person name="Markovic C."/>
            <person name="Hall O."/>
            <person name="Minx P."/>
            <person name="Tomlinson C."/>
            <person name="Mitreva M."/>
            <person name="Hou S."/>
            <person name="Chen J."/>
            <person name="Wollam A."/>
            <person name="Pepin K.H."/>
            <person name="Johnson M."/>
            <person name="Bhonagiri V."/>
            <person name="Zhang X."/>
            <person name="Suruliraj S."/>
            <person name="Warren W."/>
            <person name="Chinwalla A."/>
            <person name="Mardis E.R."/>
            <person name="Wilson R.K."/>
        </authorList>
    </citation>
    <scope>NUCLEOTIDE SEQUENCE [LARGE SCALE GENOMIC DNA]</scope>
    <source>
        <strain evidence="2 3">YIT 11816</strain>
    </source>
</reference>
<feature type="transmembrane region" description="Helical" evidence="1">
    <location>
        <begin position="367"/>
        <end position="386"/>
    </location>
</feature>
<evidence type="ECO:0000313" key="2">
    <source>
        <dbReference type="EMBL" id="EHY32205.1"/>
    </source>
</evidence>
<keyword evidence="3" id="KW-1185">Reference proteome</keyword>
<dbReference type="EMBL" id="AFBQ01000045">
    <property type="protein sequence ID" value="EHY32205.1"/>
    <property type="molecule type" value="Genomic_DNA"/>
</dbReference>
<evidence type="ECO:0000313" key="3">
    <source>
        <dbReference type="Proteomes" id="UP000004956"/>
    </source>
</evidence>
<keyword evidence="1" id="KW-1133">Transmembrane helix</keyword>
<dbReference type="PATRIC" id="fig|762967.3.peg.338"/>
<feature type="transmembrane region" description="Helical" evidence="1">
    <location>
        <begin position="12"/>
        <end position="28"/>
    </location>
</feature>
<feature type="transmembrane region" description="Helical" evidence="1">
    <location>
        <begin position="233"/>
        <end position="255"/>
    </location>
</feature>
<gene>
    <name evidence="2" type="ORF">HMPREF9440_00402</name>
</gene>
<dbReference type="HOGENOM" id="CLU_034283_0_0_4"/>
<comment type="caution">
    <text evidence="2">The sequence shown here is derived from an EMBL/GenBank/DDBJ whole genome shotgun (WGS) entry which is preliminary data.</text>
</comment>
<feature type="transmembrane region" description="Helical" evidence="1">
    <location>
        <begin position="341"/>
        <end position="360"/>
    </location>
</feature>
<keyword evidence="1" id="KW-0812">Transmembrane</keyword>
<organism evidence="2 3">
    <name type="scientific">Sutterella parvirubra YIT 11816</name>
    <dbReference type="NCBI Taxonomy" id="762967"/>
    <lineage>
        <taxon>Bacteria</taxon>
        <taxon>Pseudomonadati</taxon>
        <taxon>Pseudomonadota</taxon>
        <taxon>Betaproteobacteria</taxon>
        <taxon>Burkholderiales</taxon>
        <taxon>Sutterellaceae</taxon>
        <taxon>Sutterella</taxon>
    </lineage>
</organism>